<dbReference type="Pfam" id="PF00126">
    <property type="entry name" value="HTH_1"/>
    <property type="match status" value="1"/>
</dbReference>
<evidence type="ECO:0000256" key="3">
    <source>
        <dbReference type="ARBA" id="ARBA00023125"/>
    </source>
</evidence>
<evidence type="ECO:0000256" key="2">
    <source>
        <dbReference type="ARBA" id="ARBA00023015"/>
    </source>
</evidence>
<evidence type="ECO:0000256" key="4">
    <source>
        <dbReference type="ARBA" id="ARBA00023163"/>
    </source>
</evidence>
<gene>
    <name evidence="6" type="ORF">HAQ05_08720</name>
</gene>
<comment type="similarity">
    <text evidence="1">Belongs to the LysR transcriptional regulatory family.</text>
</comment>
<accession>A0ABR7YZZ8</accession>
<dbReference type="Pfam" id="PF03466">
    <property type="entry name" value="LysR_substrate"/>
    <property type="match status" value="1"/>
</dbReference>
<dbReference type="CDD" id="cd08432">
    <property type="entry name" value="PBP2_GcdR_TrpI_HvrB_AmpR_like"/>
    <property type="match status" value="1"/>
</dbReference>
<dbReference type="InterPro" id="IPR036390">
    <property type="entry name" value="WH_DNA-bd_sf"/>
</dbReference>
<dbReference type="Gene3D" id="3.40.190.10">
    <property type="entry name" value="Periplasmic binding protein-like II"/>
    <property type="match status" value="2"/>
</dbReference>
<dbReference type="PROSITE" id="PS50931">
    <property type="entry name" value="HTH_LYSR"/>
    <property type="match status" value="1"/>
</dbReference>
<protein>
    <submittedName>
        <fullName evidence="6">LysR family transcriptional regulator</fullName>
    </submittedName>
</protein>
<comment type="caution">
    <text evidence="6">The sequence shown here is derived from an EMBL/GenBank/DDBJ whole genome shotgun (WGS) entry which is preliminary data.</text>
</comment>
<dbReference type="SUPFAM" id="SSF46785">
    <property type="entry name" value="Winged helix' DNA-binding domain"/>
    <property type="match status" value="1"/>
</dbReference>
<evidence type="ECO:0000313" key="6">
    <source>
        <dbReference type="EMBL" id="MBD1598785.1"/>
    </source>
</evidence>
<evidence type="ECO:0000313" key="7">
    <source>
        <dbReference type="Proteomes" id="UP000805841"/>
    </source>
</evidence>
<proteinExistence type="inferred from homology"/>
<organism evidence="6 7">
    <name type="scientific">Pseudomonas typographi</name>
    <dbReference type="NCBI Taxonomy" id="2715964"/>
    <lineage>
        <taxon>Bacteria</taxon>
        <taxon>Pseudomonadati</taxon>
        <taxon>Pseudomonadota</taxon>
        <taxon>Gammaproteobacteria</taxon>
        <taxon>Pseudomonadales</taxon>
        <taxon>Pseudomonadaceae</taxon>
        <taxon>Pseudomonas</taxon>
    </lineage>
</organism>
<dbReference type="Gene3D" id="1.10.10.10">
    <property type="entry name" value="Winged helix-like DNA-binding domain superfamily/Winged helix DNA-binding domain"/>
    <property type="match status" value="1"/>
</dbReference>
<dbReference type="SUPFAM" id="SSF53850">
    <property type="entry name" value="Periplasmic binding protein-like II"/>
    <property type="match status" value="1"/>
</dbReference>
<reference evidence="6 7" key="1">
    <citation type="journal article" date="2020" name="Insects">
        <title>Bacteria Belonging to Pseudomonas typographi sp. nov. from the Bark Beetle Ips typographus Have Genomic Potential to Aid in the Host Ecology.</title>
        <authorList>
            <person name="Peral-Aranega E."/>
            <person name="Saati-Santamaria Z."/>
            <person name="Kolarik M."/>
            <person name="Rivas R."/>
            <person name="Garcia-Fraile P."/>
        </authorList>
    </citation>
    <scope>NUCLEOTIDE SEQUENCE [LARGE SCALE GENOMIC DNA]</scope>
    <source>
        <strain evidence="6 7">CA3A</strain>
    </source>
</reference>
<keyword evidence="7" id="KW-1185">Reference proteome</keyword>
<dbReference type="RefSeq" id="WP_190419434.1">
    <property type="nucleotide sequence ID" value="NZ_JAAOCA010000008.1"/>
</dbReference>
<keyword evidence="2" id="KW-0805">Transcription regulation</keyword>
<evidence type="ECO:0000256" key="1">
    <source>
        <dbReference type="ARBA" id="ARBA00009437"/>
    </source>
</evidence>
<name>A0ABR7YZZ8_9PSED</name>
<keyword evidence="4" id="KW-0804">Transcription</keyword>
<dbReference type="InterPro" id="IPR036388">
    <property type="entry name" value="WH-like_DNA-bd_sf"/>
</dbReference>
<sequence length="314" mass="35636">MFEVAARHLSFTDAGKELFITQSAVSRQIRALESFLGCKLFVRMTRRIKLTDTGSQYMQSIQAAFQAIAKATVKVRNSKDPQIVTVNVLPTLATLWLMPRLGKFTQAYPDIELRLITSIHPVDFHSGTVDVALRVGRLPGKVYQKKQPRIEMEMVDNWAGVRAEPLFADVLVPVIARRLLSQGAPLETPKDLLHYRLINTSSRKHAWPDWLGQHKLNYEKFKDTADFGHFFIALQAARDCKGVAIVPLVLLQQCDFRHELLCPFEPGLESAGEYYLLTGKDAAEDRSLRLFCKWVQSEAAQIRDLASKFIHETK</sequence>
<dbReference type="InterPro" id="IPR005119">
    <property type="entry name" value="LysR_subst-bd"/>
</dbReference>
<evidence type="ECO:0000259" key="5">
    <source>
        <dbReference type="PROSITE" id="PS50931"/>
    </source>
</evidence>
<dbReference type="InterPro" id="IPR058163">
    <property type="entry name" value="LysR-type_TF_proteobact-type"/>
</dbReference>
<keyword evidence="3" id="KW-0238">DNA-binding</keyword>
<dbReference type="EMBL" id="JAAOCA010000008">
    <property type="protein sequence ID" value="MBD1598785.1"/>
    <property type="molecule type" value="Genomic_DNA"/>
</dbReference>
<dbReference type="PRINTS" id="PR00039">
    <property type="entry name" value="HTHLYSR"/>
</dbReference>
<dbReference type="PANTHER" id="PTHR30537">
    <property type="entry name" value="HTH-TYPE TRANSCRIPTIONAL REGULATOR"/>
    <property type="match status" value="1"/>
</dbReference>
<feature type="domain" description="HTH lysR-type" evidence="5">
    <location>
        <begin position="1"/>
        <end position="51"/>
    </location>
</feature>
<dbReference type="PANTHER" id="PTHR30537:SF26">
    <property type="entry name" value="GLYCINE CLEAVAGE SYSTEM TRANSCRIPTIONAL ACTIVATOR"/>
    <property type="match status" value="1"/>
</dbReference>
<dbReference type="InterPro" id="IPR000847">
    <property type="entry name" value="LysR_HTH_N"/>
</dbReference>
<dbReference type="Proteomes" id="UP000805841">
    <property type="component" value="Unassembled WGS sequence"/>
</dbReference>